<evidence type="ECO:0008006" key="3">
    <source>
        <dbReference type="Google" id="ProtNLM"/>
    </source>
</evidence>
<evidence type="ECO:0000313" key="1">
    <source>
        <dbReference type="EMBL" id="SDX79491.1"/>
    </source>
</evidence>
<organism evidence="1 2">
    <name type="scientific">Pseudomonas kuykendallii</name>
    <dbReference type="NCBI Taxonomy" id="1007099"/>
    <lineage>
        <taxon>Bacteria</taxon>
        <taxon>Pseudomonadati</taxon>
        <taxon>Pseudomonadota</taxon>
        <taxon>Gammaproteobacteria</taxon>
        <taxon>Pseudomonadales</taxon>
        <taxon>Pseudomonadaceae</taxon>
        <taxon>Pseudomonas</taxon>
    </lineage>
</organism>
<dbReference type="EMBL" id="FNNU01000006">
    <property type="protein sequence ID" value="SDX79491.1"/>
    <property type="molecule type" value="Genomic_DNA"/>
</dbReference>
<dbReference type="AlphaFoldDB" id="A0A1H3ELB9"/>
<evidence type="ECO:0000313" key="2">
    <source>
        <dbReference type="Proteomes" id="UP000243778"/>
    </source>
</evidence>
<dbReference type="STRING" id="1007099.SAMN05216287_3774"/>
<keyword evidence="2" id="KW-1185">Reference proteome</keyword>
<dbReference type="Proteomes" id="UP000243778">
    <property type="component" value="Unassembled WGS sequence"/>
</dbReference>
<proteinExistence type="predicted"/>
<protein>
    <recommendedName>
        <fullName evidence="3">XRE family transcriptional regulator</fullName>
    </recommendedName>
</protein>
<name>A0A1H3ELB9_9PSED</name>
<accession>A0A1H3ELB9</accession>
<gene>
    <name evidence="1" type="ORF">SAMN05216287_3774</name>
</gene>
<dbReference type="OrthoDB" id="7025802at2"/>
<reference evidence="2" key="1">
    <citation type="submission" date="2016-10" db="EMBL/GenBank/DDBJ databases">
        <authorList>
            <person name="Varghese N."/>
            <person name="Submissions S."/>
        </authorList>
    </citation>
    <scope>NUCLEOTIDE SEQUENCE [LARGE SCALE GENOMIC DNA]</scope>
    <source>
        <strain evidence="2">NRRL B-59562</strain>
    </source>
</reference>
<sequence>MSDVALPDKLNALLSGAMTYKAVAERAKCDTSTIFRIRNGEIANPSYSVGVAIDAMYEEHLSREAAGA</sequence>
<dbReference type="RefSeq" id="WP_090231188.1">
    <property type="nucleotide sequence ID" value="NZ_FNNU01000006.1"/>
</dbReference>